<organism evidence="4 5">
    <name type="scientific">Paragemmobacter aquarius</name>
    <dbReference type="NCBI Taxonomy" id="2169400"/>
    <lineage>
        <taxon>Bacteria</taxon>
        <taxon>Pseudomonadati</taxon>
        <taxon>Pseudomonadota</taxon>
        <taxon>Alphaproteobacteria</taxon>
        <taxon>Rhodobacterales</taxon>
        <taxon>Paracoccaceae</taxon>
        <taxon>Paragemmobacter</taxon>
    </lineage>
</organism>
<evidence type="ECO:0000259" key="2">
    <source>
        <dbReference type="Pfam" id="PF00156"/>
    </source>
</evidence>
<keyword evidence="4" id="KW-0328">Glycosyltransferase</keyword>
<dbReference type="PANTHER" id="PTHR47505:SF1">
    <property type="entry name" value="DNA UTILIZATION PROTEIN YHGH"/>
    <property type="match status" value="1"/>
</dbReference>
<evidence type="ECO:0000313" key="5">
    <source>
        <dbReference type="Proteomes" id="UP000244496"/>
    </source>
</evidence>
<dbReference type="RefSeq" id="WP_108436894.1">
    <property type="nucleotide sequence ID" value="NZ_CP028918.1"/>
</dbReference>
<protein>
    <submittedName>
        <fullName evidence="4">Amidophosphoribosyltransferase</fullName>
    </submittedName>
</protein>
<dbReference type="CDD" id="cd06223">
    <property type="entry name" value="PRTases_typeI"/>
    <property type="match status" value="1"/>
</dbReference>
<dbReference type="AlphaFoldDB" id="A0A2S0UQL9"/>
<dbReference type="InterPro" id="IPR044005">
    <property type="entry name" value="DZR_2"/>
</dbReference>
<keyword evidence="4" id="KW-0808">Transferase</keyword>
<feature type="domain" description="Phosphoribosyltransferase" evidence="2">
    <location>
        <begin position="189"/>
        <end position="234"/>
    </location>
</feature>
<evidence type="ECO:0000259" key="3">
    <source>
        <dbReference type="Pfam" id="PF18912"/>
    </source>
</evidence>
<feature type="domain" description="Double zinc ribbon" evidence="3">
    <location>
        <begin position="6"/>
        <end position="64"/>
    </location>
</feature>
<keyword evidence="5" id="KW-1185">Reference proteome</keyword>
<dbReference type="Pfam" id="PF00156">
    <property type="entry name" value="Pribosyltran"/>
    <property type="match status" value="1"/>
</dbReference>
<dbReference type="Proteomes" id="UP000244496">
    <property type="component" value="Chromosome"/>
</dbReference>
<dbReference type="Pfam" id="PF18912">
    <property type="entry name" value="DZR_2"/>
    <property type="match status" value="1"/>
</dbReference>
<dbReference type="InterPro" id="IPR051910">
    <property type="entry name" value="ComF/GntX_DNA_util-trans"/>
</dbReference>
<dbReference type="SUPFAM" id="SSF53271">
    <property type="entry name" value="PRTase-like"/>
    <property type="match status" value="1"/>
</dbReference>
<proteinExistence type="inferred from homology"/>
<dbReference type="KEGG" id="geh:HYN69_17625"/>
<name>A0A2S0UQL9_9RHOB</name>
<dbReference type="InterPro" id="IPR000836">
    <property type="entry name" value="PRTase_dom"/>
</dbReference>
<gene>
    <name evidence="4" type="ORF">HYN69_17625</name>
</gene>
<accession>A0A2S0UQL9</accession>
<dbReference type="EMBL" id="CP028918">
    <property type="protein sequence ID" value="AWB50082.1"/>
    <property type="molecule type" value="Genomic_DNA"/>
</dbReference>
<reference evidence="4 5" key="1">
    <citation type="submission" date="2018-04" db="EMBL/GenBank/DDBJ databases">
        <title>Genome sequencing of Gemmobacter.</title>
        <authorList>
            <person name="Yi H."/>
            <person name="Baek M.-G."/>
        </authorList>
    </citation>
    <scope>NUCLEOTIDE SEQUENCE [LARGE SCALE GENOMIC DNA]</scope>
    <source>
        <strain evidence="4 5">HYN0069</strain>
    </source>
</reference>
<sequence>MGLQAALRLIYPPQCVACGEAVASDFGLCGPCWRDTGFITGSLCDLCGVPLPGDGDVAQCDDCLSIGRPWDQGRAVFLYRETGRKLVLGLKHADRIDLARPAGDWLYRAAGPILGAGMLVAPVPLHWRRLFTRRYNQSALIAARVAKLAGLAHVPDLLQRIRPTGTQEGRNRAERFGNLSGAIRVHRARVNRMKGAHVLLVDDVMTSGATLAACAEACLAAGAARVSVSVLARVAKDA</sequence>
<dbReference type="OrthoDB" id="9779910at2"/>
<evidence type="ECO:0000256" key="1">
    <source>
        <dbReference type="ARBA" id="ARBA00008007"/>
    </source>
</evidence>
<dbReference type="InterPro" id="IPR029057">
    <property type="entry name" value="PRTase-like"/>
</dbReference>
<comment type="similarity">
    <text evidence="1">Belongs to the ComF/GntX family.</text>
</comment>
<dbReference type="PANTHER" id="PTHR47505">
    <property type="entry name" value="DNA UTILIZATION PROTEIN YHGH"/>
    <property type="match status" value="1"/>
</dbReference>
<dbReference type="Gene3D" id="3.40.50.2020">
    <property type="match status" value="1"/>
</dbReference>
<dbReference type="GO" id="GO:0016757">
    <property type="term" value="F:glycosyltransferase activity"/>
    <property type="evidence" value="ECO:0007669"/>
    <property type="project" value="UniProtKB-KW"/>
</dbReference>
<evidence type="ECO:0000313" key="4">
    <source>
        <dbReference type="EMBL" id="AWB50082.1"/>
    </source>
</evidence>